<feature type="domain" description="Trafficking protein particle complex subunit 13 N-terminal" evidence="3">
    <location>
        <begin position="126"/>
        <end position="279"/>
    </location>
</feature>
<dbReference type="InterPro" id="IPR055428">
    <property type="entry name" value="TRAPPC13_C"/>
</dbReference>
<evidence type="ECO:0000259" key="3">
    <source>
        <dbReference type="Pfam" id="PF06159"/>
    </source>
</evidence>
<feature type="domain" description="Trafficking protein particle complex subunit 13 middle" evidence="5">
    <location>
        <begin position="328"/>
        <end position="458"/>
    </location>
</feature>
<reference evidence="6" key="1">
    <citation type="journal article" date="2020" name="Fungal Divers.">
        <title>Resolving the Mortierellaceae phylogeny through synthesis of multi-gene phylogenetics and phylogenomics.</title>
        <authorList>
            <person name="Vandepol N."/>
            <person name="Liber J."/>
            <person name="Desiro A."/>
            <person name="Na H."/>
            <person name="Kennedy M."/>
            <person name="Barry K."/>
            <person name="Grigoriev I.V."/>
            <person name="Miller A.N."/>
            <person name="O'Donnell K."/>
            <person name="Stajich J.E."/>
            <person name="Bonito G."/>
        </authorList>
    </citation>
    <scope>NUCLEOTIDE SEQUENCE</scope>
    <source>
        <strain evidence="6">REB-010B</strain>
    </source>
</reference>
<evidence type="ECO:0008006" key="8">
    <source>
        <dbReference type="Google" id="ProtNLM"/>
    </source>
</evidence>
<dbReference type="OrthoDB" id="10250284at2759"/>
<dbReference type="Pfam" id="PF23643">
    <property type="entry name" value="TRAPPC13_C"/>
    <property type="match status" value="1"/>
</dbReference>
<keyword evidence="7" id="KW-1185">Reference proteome</keyword>
<feature type="domain" description="Trafficking protein particle complex subunit 13 C-terminal" evidence="4">
    <location>
        <begin position="572"/>
        <end position="649"/>
    </location>
</feature>
<proteinExistence type="inferred from homology"/>
<feature type="region of interest" description="Disordered" evidence="2">
    <location>
        <begin position="288"/>
        <end position="320"/>
    </location>
</feature>
<comment type="caution">
    <text evidence="6">The sequence shown here is derived from an EMBL/GenBank/DDBJ whole genome shotgun (WGS) entry which is preliminary data.</text>
</comment>
<dbReference type="InterPro" id="IPR055429">
    <property type="entry name" value="TRAPPC13_M"/>
</dbReference>
<feature type="compositionally biased region" description="Polar residues" evidence="2">
    <location>
        <begin position="39"/>
        <end position="50"/>
    </location>
</feature>
<evidence type="ECO:0000256" key="1">
    <source>
        <dbReference type="ARBA" id="ARBA00010785"/>
    </source>
</evidence>
<feature type="region of interest" description="Disordered" evidence="2">
    <location>
        <begin position="200"/>
        <end position="228"/>
    </location>
</feature>
<gene>
    <name evidence="6" type="ORF">BGZ99_003708</name>
</gene>
<dbReference type="Pfam" id="PF23647">
    <property type="entry name" value="TRAPPC13_M"/>
    <property type="match status" value="1"/>
</dbReference>
<evidence type="ECO:0000313" key="6">
    <source>
        <dbReference type="EMBL" id="KAG0321737.1"/>
    </source>
</evidence>
<feature type="region of interest" description="Disordered" evidence="2">
    <location>
        <begin position="553"/>
        <end position="573"/>
    </location>
</feature>
<sequence length="652" mass="69972">MAAGGQDHQRESHLISLKVMRLSRPSLVTGHGVYFASPHATSSSAQSIPSGPTAATAAAASLGERPNMTSILTDALSDLSLSQLERVHPPSSAKLVQPASSLHIDAAAAAESSSPATESGSLSNTAAGYDDTLDMGDFGVSELLTMPASFGNIYLGETFTSYICANNESAHPVRDVILKADLQTSTLRFALSDTLATQRLQQAQQASSKSPTMDMPPPGSPSLAGGGRHIQLLESGKTNEMIVSHEIKELGIHILVCSIEYTTLDGQQKTFRKFYKFQVLNPLSVKTKVNHPSNSTTTTTVSSGPDGAHGGNGSGGSQVSNMGVSTGGVVLLEAMVQNMSGVTMWLERMRFEVADAFTARDLTVVIQDENDNNDHTTNADDGDGKKEIKAEENESVSIFGKHDYFAPNDVRQYLYVLTPKPGKELMARTTNVLGKLDILWRSQFGETGRLQTSQLTRKPAPLNEIAVQVVKIPERIRLEEIFSIEIVIKNQSLSDSTSTQQQQQQQHSNAPGQLSRHPSGSTLPGQPPALGGVLARPPAAFARGGVVPQNRDTTAQTVYQQQQQQQSNSSHDQNSMKLMLMGVKQKMGAILLSGPNSRQLGSVPAGGEVRVRLDWFPLTSGVQKIGGIRIVDIISGYTVELDYLTNCFVEHT</sequence>
<protein>
    <recommendedName>
        <fullName evidence="8">Trafficking protein particle complex subunit 13</fullName>
    </recommendedName>
</protein>
<feature type="compositionally biased region" description="Gly residues" evidence="2">
    <location>
        <begin position="307"/>
        <end position="316"/>
    </location>
</feature>
<evidence type="ECO:0000256" key="2">
    <source>
        <dbReference type="SAM" id="MobiDB-lite"/>
    </source>
</evidence>
<feature type="compositionally biased region" description="Polar residues" evidence="2">
    <location>
        <begin position="509"/>
        <end position="524"/>
    </location>
</feature>
<name>A0A9P6RM60_9FUNG</name>
<dbReference type="AlphaFoldDB" id="A0A9P6RM60"/>
<dbReference type="Pfam" id="PF06159">
    <property type="entry name" value="TRAPPC13_N"/>
    <property type="match status" value="1"/>
</dbReference>
<accession>A0A9P6RM60</accession>
<feature type="region of interest" description="Disordered" evidence="2">
    <location>
        <begin position="39"/>
        <end position="59"/>
    </location>
</feature>
<dbReference type="PANTHER" id="PTHR13134">
    <property type="entry name" value="TRAFFICKING PROTEIN PARTICLE COMPLEX SUBUNIT 13"/>
    <property type="match status" value="1"/>
</dbReference>
<dbReference type="InterPro" id="IPR055427">
    <property type="entry name" value="TRAPPC13_N"/>
</dbReference>
<dbReference type="PANTHER" id="PTHR13134:SF3">
    <property type="entry name" value="TRAFFICKING PROTEIN PARTICLE COMPLEX SUBUNIT 13"/>
    <property type="match status" value="1"/>
</dbReference>
<evidence type="ECO:0000259" key="4">
    <source>
        <dbReference type="Pfam" id="PF23643"/>
    </source>
</evidence>
<evidence type="ECO:0000313" key="7">
    <source>
        <dbReference type="Proteomes" id="UP000738325"/>
    </source>
</evidence>
<organism evidence="6 7">
    <name type="scientific">Dissophora globulifera</name>
    <dbReference type="NCBI Taxonomy" id="979702"/>
    <lineage>
        <taxon>Eukaryota</taxon>
        <taxon>Fungi</taxon>
        <taxon>Fungi incertae sedis</taxon>
        <taxon>Mucoromycota</taxon>
        <taxon>Mortierellomycotina</taxon>
        <taxon>Mortierellomycetes</taxon>
        <taxon>Mortierellales</taxon>
        <taxon>Mortierellaceae</taxon>
        <taxon>Dissophora</taxon>
    </lineage>
</organism>
<dbReference type="InterPro" id="IPR010378">
    <property type="entry name" value="TRAPPC13"/>
</dbReference>
<feature type="region of interest" description="Disordered" evidence="2">
    <location>
        <begin position="495"/>
        <end position="535"/>
    </location>
</feature>
<dbReference type="GO" id="GO:1990072">
    <property type="term" value="C:TRAPPIII protein complex"/>
    <property type="evidence" value="ECO:0007669"/>
    <property type="project" value="TreeGrafter"/>
</dbReference>
<feature type="compositionally biased region" description="Low complexity" evidence="2">
    <location>
        <begin position="495"/>
        <end position="508"/>
    </location>
</feature>
<feature type="compositionally biased region" description="Low complexity" evidence="2">
    <location>
        <begin position="560"/>
        <end position="573"/>
    </location>
</feature>
<feature type="compositionally biased region" description="Low complexity" evidence="2">
    <location>
        <begin position="293"/>
        <end position="306"/>
    </location>
</feature>
<comment type="similarity">
    <text evidence="1">Belongs to the TRAPPC13 family.</text>
</comment>
<dbReference type="Proteomes" id="UP000738325">
    <property type="component" value="Unassembled WGS sequence"/>
</dbReference>
<dbReference type="EMBL" id="JAAAIP010000232">
    <property type="protein sequence ID" value="KAG0321737.1"/>
    <property type="molecule type" value="Genomic_DNA"/>
</dbReference>
<evidence type="ECO:0000259" key="5">
    <source>
        <dbReference type="Pfam" id="PF23647"/>
    </source>
</evidence>